<dbReference type="AlphaFoldDB" id="A0A9Q2RUS4"/>
<accession>A0A9Q2RUS4</accession>
<feature type="compositionally biased region" description="Basic and acidic residues" evidence="1">
    <location>
        <begin position="1"/>
        <end position="12"/>
    </location>
</feature>
<name>A0A9Q2RUS4_9RHOB</name>
<reference evidence="2" key="1">
    <citation type="submission" date="2021-01" db="EMBL/GenBank/DDBJ databases">
        <title>Diatom-associated Roseobacters Show Island Model of Population Structure.</title>
        <authorList>
            <person name="Qu L."/>
            <person name="Feng X."/>
            <person name="Chen Y."/>
            <person name="Li L."/>
            <person name="Wang X."/>
            <person name="Hu Z."/>
            <person name="Wang H."/>
            <person name="Luo H."/>
        </authorList>
    </citation>
    <scope>NUCLEOTIDE SEQUENCE</scope>
    <source>
        <strain evidence="2">SM26-45</strain>
    </source>
</reference>
<dbReference type="InterPro" id="IPR019600">
    <property type="entry name" value="Hemin_uptake_protein_HemP"/>
</dbReference>
<protein>
    <submittedName>
        <fullName evidence="2">Hemin uptake protein HemP</fullName>
    </submittedName>
</protein>
<dbReference type="Pfam" id="PF10636">
    <property type="entry name" value="hemP"/>
    <property type="match status" value="1"/>
</dbReference>
<evidence type="ECO:0000256" key="1">
    <source>
        <dbReference type="SAM" id="MobiDB-lite"/>
    </source>
</evidence>
<feature type="compositionally biased region" description="Polar residues" evidence="1">
    <location>
        <begin position="13"/>
        <end position="22"/>
    </location>
</feature>
<sequence length="66" mass="7180">MDKIQTPHHSSEKQTLTVSAKPTPSDKAPAHDARSLTEGGDQARIVLDGQVYTLRITRAGKLILTK</sequence>
<proteinExistence type="predicted"/>
<organism evidence="2 3">
    <name type="scientific">Pseudosulfitobacter pseudonitzschiae</name>
    <dbReference type="NCBI Taxonomy" id="1402135"/>
    <lineage>
        <taxon>Bacteria</taxon>
        <taxon>Pseudomonadati</taxon>
        <taxon>Pseudomonadota</taxon>
        <taxon>Alphaproteobacteria</taxon>
        <taxon>Rhodobacterales</taxon>
        <taxon>Roseobacteraceae</taxon>
        <taxon>Pseudosulfitobacter</taxon>
    </lineage>
</organism>
<dbReference type="EMBL" id="JAFBWN010000005">
    <property type="protein sequence ID" value="MBM2354896.1"/>
    <property type="molecule type" value="Genomic_DNA"/>
</dbReference>
<evidence type="ECO:0000313" key="3">
    <source>
        <dbReference type="Proteomes" id="UP000809337"/>
    </source>
</evidence>
<dbReference type="Gene3D" id="2.10.70.10">
    <property type="entry name" value="Complement Module, domain 1"/>
    <property type="match status" value="1"/>
</dbReference>
<comment type="caution">
    <text evidence="2">The sequence shown here is derived from an EMBL/GenBank/DDBJ whole genome shotgun (WGS) entry which is preliminary data.</text>
</comment>
<dbReference type="RefSeq" id="WP_231033928.1">
    <property type="nucleotide sequence ID" value="NZ_JAJNGX010000005.1"/>
</dbReference>
<feature type="region of interest" description="Disordered" evidence="1">
    <location>
        <begin position="1"/>
        <end position="39"/>
    </location>
</feature>
<gene>
    <name evidence="2" type="ORF">JQX14_10115</name>
</gene>
<dbReference type="Proteomes" id="UP000809337">
    <property type="component" value="Unassembled WGS sequence"/>
</dbReference>
<evidence type="ECO:0000313" key="2">
    <source>
        <dbReference type="EMBL" id="MBM2354896.1"/>
    </source>
</evidence>